<reference evidence="1 2" key="2">
    <citation type="journal article" date="2017" name="Nature">
        <title>The Apostasia genome and the evolution of orchids.</title>
        <authorList>
            <person name="Zhang G.Q."/>
            <person name="Liu K.W."/>
            <person name="Li Z."/>
            <person name="Lohaus R."/>
            <person name="Hsiao Y.Y."/>
            <person name="Niu S.C."/>
            <person name="Wang J.Y."/>
            <person name="Lin Y.C."/>
            <person name="Xu Q."/>
            <person name="Chen L.J."/>
            <person name="Yoshida K."/>
            <person name="Fujiwara S."/>
            <person name="Wang Z.W."/>
            <person name="Zhang Y.Q."/>
            <person name="Mitsuda N."/>
            <person name="Wang M."/>
            <person name="Liu G.H."/>
            <person name="Pecoraro L."/>
            <person name="Huang H.X."/>
            <person name="Xiao X.J."/>
            <person name="Lin M."/>
            <person name="Wu X.Y."/>
            <person name="Wu W.L."/>
            <person name="Chen Y.Y."/>
            <person name="Chang S.B."/>
            <person name="Sakamoto S."/>
            <person name="Ohme-Takagi M."/>
            <person name="Yagi M."/>
            <person name="Zeng S.J."/>
            <person name="Shen C.Y."/>
            <person name="Yeh C.M."/>
            <person name="Luo Y.B."/>
            <person name="Tsai W.C."/>
            <person name="Van de Peer Y."/>
            <person name="Liu Z.J."/>
        </authorList>
    </citation>
    <scope>NUCLEOTIDE SEQUENCE [LARGE SCALE GENOMIC DNA]</scope>
    <source>
        <tissue evidence="1">The whole plant</tissue>
    </source>
</reference>
<accession>A0A2I0W070</accession>
<evidence type="ECO:0000313" key="2">
    <source>
        <dbReference type="Proteomes" id="UP000233837"/>
    </source>
</evidence>
<dbReference type="AlphaFoldDB" id="A0A2I0W070"/>
<sequence length="125" mass="13674">MNAEEKRVTIGGHLFEEWEAIENSGETGVTRSFYILNLSLSLGIPKWLLESQGYLFSRALAPWLPRLAFPVPWLLGSHGGLLVFRAGGLSVPFGASVLCRPLWFRGCSFGSLAGLFSCEKLGAFP</sequence>
<reference evidence="1 2" key="1">
    <citation type="journal article" date="2016" name="Sci. Rep.">
        <title>The Dendrobium catenatum Lindl. genome sequence provides insights into polysaccharide synthase, floral development and adaptive evolution.</title>
        <authorList>
            <person name="Zhang G.Q."/>
            <person name="Xu Q."/>
            <person name="Bian C."/>
            <person name="Tsai W.C."/>
            <person name="Yeh C.M."/>
            <person name="Liu K.W."/>
            <person name="Yoshida K."/>
            <person name="Zhang L.S."/>
            <person name="Chang S.B."/>
            <person name="Chen F."/>
            <person name="Shi Y."/>
            <person name="Su Y.Y."/>
            <person name="Zhang Y.Q."/>
            <person name="Chen L.J."/>
            <person name="Yin Y."/>
            <person name="Lin M."/>
            <person name="Huang H."/>
            <person name="Deng H."/>
            <person name="Wang Z.W."/>
            <person name="Zhu S.L."/>
            <person name="Zhao X."/>
            <person name="Deng C."/>
            <person name="Niu S.C."/>
            <person name="Huang J."/>
            <person name="Wang M."/>
            <person name="Liu G.H."/>
            <person name="Yang H.J."/>
            <person name="Xiao X.J."/>
            <person name="Hsiao Y.Y."/>
            <person name="Wu W.L."/>
            <person name="Chen Y.Y."/>
            <person name="Mitsuda N."/>
            <person name="Ohme-Takagi M."/>
            <person name="Luo Y.B."/>
            <person name="Van de Peer Y."/>
            <person name="Liu Z.J."/>
        </authorList>
    </citation>
    <scope>NUCLEOTIDE SEQUENCE [LARGE SCALE GENOMIC DNA]</scope>
    <source>
        <tissue evidence="1">The whole plant</tissue>
    </source>
</reference>
<evidence type="ECO:0000313" key="1">
    <source>
        <dbReference type="EMBL" id="PKU69061.1"/>
    </source>
</evidence>
<name>A0A2I0W070_9ASPA</name>
<organism evidence="1 2">
    <name type="scientific">Dendrobium catenatum</name>
    <dbReference type="NCBI Taxonomy" id="906689"/>
    <lineage>
        <taxon>Eukaryota</taxon>
        <taxon>Viridiplantae</taxon>
        <taxon>Streptophyta</taxon>
        <taxon>Embryophyta</taxon>
        <taxon>Tracheophyta</taxon>
        <taxon>Spermatophyta</taxon>
        <taxon>Magnoliopsida</taxon>
        <taxon>Liliopsida</taxon>
        <taxon>Asparagales</taxon>
        <taxon>Orchidaceae</taxon>
        <taxon>Epidendroideae</taxon>
        <taxon>Malaxideae</taxon>
        <taxon>Dendrobiinae</taxon>
        <taxon>Dendrobium</taxon>
    </lineage>
</organism>
<gene>
    <name evidence="1" type="ORF">MA16_Dca002330</name>
</gene>
<protein>
    <submittedName>
        <fullName evidence="1">Uncharacterized protein</fullName>
    </submittedName>
</protein>
<keyword evidence="2" id="KW-1185">Reference proteome</keyword>
<proteinExistence type="predicted"/>
<dbReference type="EMBL" id="KZ503041">
    <property type="protein sequence ID" value="PKU69061.1"/>
    <property type="molecule type" value="Genomic_DNA"/>
</dbReference>
<dbReference type="Proteomes" id="UP000233837">
    <property type="component" value="Unassembled WGS sequence"/>
</dbReference>